<accession>A0ACC2VS71</accession>
<sequence>MVFSKYFSQETTSSRRPVSICAMSSTGVPSPDVYLAPNFEPSSLKVAQLRGVLFAHQVHVPSTAKKADLVSLFEDNVRPRAQKLLSDASSVKPSSQGITEIGHDGEPIAVQRATKRPRQSRAVKSTIPIAEPVVEDVDPGADGETEDNDAEVIEIKQMPKRVTRRSVAASSSPPLGVVPVSLPSTARKSRKSTVNLAPPLDQDSLAHDNVQVVVPSTVPRAIKKKPSVGILREESEPEDEKARGDSKAGKISAQTAAPDVTRHPKARKSVRMQEDHEAEGNNSNFSDFNPFQSGGENSPQMGVAEQVRLRKKRQGE</sequence>
<evidence type="ECO:0000313" key="2">
    <source>
        <dbReference type="Proteomes" id="UP001241377"/>
    </source>
</evidence>
<dbReference type="Proteomes" id="UP001241377">
    <property type="component" value="Unassembled WGS sequence"/>
</dbReference>
<comment type="caution">
    <text evidence="1">The sequence shown here is derived from an EMBL/GenBank/DDBJ whole genome shotgun (WGS) entry which is preliminary data.</text>
</comment>
<keyword evidence="2" id="KW-1185">Reference proteome</keyword>
<organism evidence="1 2">
    <name type="scientific">Naganishia cerealis</name>
    <dbReference type="NCBI Taxonomy" id="610337"/>
    <lineage>
        <taxon>Eukaryota</taxon>
        <taxon>Fungi</taxon>
        <taxon>Dikarya</taxon>
        <taxon>Basidiomycota</taxon>
        <taxon>Agaricomycotina</taxon>
        <taxon>Tremellomycetes</taxon>
        <taxon>Filobasidiales</taxon>
        <taxon>Filobasidiaceae</taxon>
        <taxon>Naganishia</taxon>
    </lineage>
</organism>
<protein>
    <submittedName>
        <fullName evidence="1">Uncharacterized protein</fullName>
    </submittedName>
</protein>
<evidence type="ECO:0000313" key="1">
    <source>
        <dbReference type="EMBL" id="KAJ9102279.1"/>
    </source>
</evidence>
<proteinExistence type="predicted"/>
<gene>
    <name evidence="1" type="ORF">QFC19_004827</name>
</gene>
<name>A0ACC2VS71_9TREE</name>
<dbReference type="EMBL" id="JASBWR010000052">
    <property type="protein sequence ID" value="KAJ9102279.1"/>
    <property type="molecule type" value="Genomic_DNA"/>
</dbReference>
<reference evidence="1" key="1">
    <citation type="submission" date="2023-04" db="EMBL/GenBank/DDBJ databases">
        <title>Draft Genome sequencing of Naganishia species isolated from polar environments using Oxford Nanopore Technology.</title>
        <authorList>
            <person name="Leo P."/>
            <person name="Venkateswaran K."/>
        </authorList>
    </citation>
    <scope>NUCLEOTIDE SEQUENCE</scope>
    <source>
        <strain evidence="1">MNA-CCFEE 5261</strain>
    </source>
</reference>